<sequence>MGGTLRTCAIFVGSLALAGCVGYGYPGSGPGYGGYPPGGGYPGGGYYPPGTGAPYPDGAYGADVRCESNDGRTRYCPADVRGGVRLTRQLSRTDCIQGRNWGYDNRGIWVSGGCRAEFITGTGGYRPGYGQPGPGAGQVVRCESNDGHERYCRVPIRQRADLSKQLSRTRCVQGQNWRWDRGGIWVTGGCRAEFRVY</sequence>
<keyword evidence="2" id="KW-1185">Reference proteome</keyword>
<gene>
    <name evidence="1" type="ORF">MQC88_01065</name>
</gene>
<dbReference type="PROSITE" id="PS51257">
    <property type="entry name" value="PROKAR_LIPOPROTEIN"/>
    <property type="match status" value="1"/>
</dbReference>
<accession>A0ABT0A0P9</accession>
<evidence type="ECO:0000313" key="1">
    <source>
        <dbReference type="EMBL" id="MCJ0824561.1"/>
    </source>
</evidence>
<proteinExistence type="predicted"/>
<comment type="caution">
    <text evidence="1">The sequence shown here is derived from an EMBL/GenBank/DDBJ whole genome shotgun (WGS) entry which is preliminary data.</text>
</comment>
<dbReference type="Pfam" id="PF11218">
    <property type="entry name" value="DUF3011"/>
    <property type="match status" value="1"/>
</dbReference>
<protein>
    <submittedName>
        <fullName evidence="1">DUF3011 domain-containing protein</fullName>
    </submittedName>
</protein>
<dbReference type="Proteomes" id="UP001165423">
    <property type="component" value="Unassembled WGS sequence"/>
</dbReference>
<name>A0ABT0A0P9_9GAMM</name>
<dbReference type="InterPro" id="IPR021381">
    <property type="entry name" value="DUF3011"/>
</dbReference>
<dbReference type="RefSeq" id="WP_243318414.1">
    <property type="nucleotide sequence ID" value="NZ_JALGCL010000001.1"/>
</dbReference>
<evidence type="ECO:0000313" key="2">
    <source>
        <dbReference type="Proteomes" id="UP001165423"/>
    </source>
</evidence>
<reference evidence="1 2" key="1">
    <citation type="submission" date="2022-03" db="EMBL/GenBank/DDBJ databases">
        <title>Luteimonas soily sp. nov., a novel bacterium isolated from the soil.</title>
        <authorList>
            <person name="Zhang X."/>
        </authorList>
    </citation>
    <scope>NUCLEOTIDE SEQUENCE [LARGE SCALE GENOMIC DNA]</scope>
    <source>
        <strain evidence="1 2">50</strain>
    </source>
</reference>
<organism evidence="1 2">
    <name type="scientific">Cognatiluteimonas sedimenti</name>
    <dbReference type="NCBI Taxonomy" id="2927791"/>
    <lineage>
        <taxon>Bacteria</taxon>
        <taxon>Pseudomonadati</taxon>
        <taxon>Pseudomonadota</taxon>
        <taxon>Gammaproteobacteria</taxon>
        <taxon>Lysobacterales</taxon>
        <taxon>Lysobacteraceae</taxon>
        <taxon>Cognatiluteimonas</taxon>
    </lineage>
</organism>
<dbReference type="EMBL" id="JALGCL010000001">
    <property type="protein sequence ID" value="MCJ0824561.1"/>
    <property type="molecule type" value="Genomic_DNA"/>
</dbReference>